<dbReference type="EMBL" id="BTGU01001020">
    <property type="protein sequence ID" value="GMN70075.1"/>
    <property type="molecule type" value="Genomic_DNA"/>
</dbReference>
<sequence>MEAMMGEIRRLLRLELEQIHARIDRMENTRVKQPQPDPNVRRMERVQPRHEAEDYEEFNAGGKSAKSKGKRPLSSK</sequence>
<accession>A0AA88EBS8</accession>
<keyword evidence="3" id="KW-1185">Reference proteome</keyword>
<comment type="caution">
    <text evidence="2">The sequence shown here is derived from an EMBL/GenBank/DDBJ whole genome shotgun (WGS) entry which is preliminary data.</text>
</comment>
<dbReference type="AlphaFoldDB" id="A0AA88EBS8"/>
<evidence type="ECO:0000256" key="1">
    <source>
        <dbReference type="SAM" id="MobiDB-lite"/>
    </source>
</evidence>
<evidence type="ECO:0000313" key="2">
    <source>
        <dbReference type="EMBL" id="GMN70075.1"/>
    </source>
</evidence>
<reference evidence="2" key="1">
    <citation type="submission" date="2023-07" db="EMBL/GenBank/DDBJ databases">
        <title>draft genome sequence of fig (Ficus carica).</title>
        <authorList>
            <person name="Takahashi T."/>
            <person name="Nishimura K."/>
        </authorList>
    </citation>
    <scope>NUCLEOTIDE SEQUENCE</scope>
</reference>
<dbReference type="Proteomes" id="UP001187192">
    <property type="component" value="Unassembled WGS sequence"/>
</dbReference>
<organism evidence="2 3">
    <name type="scientific">Ficus carica</name>
    <name type="common">Common fig</name>
    <dbReference type="NCBI Taxonomy" id="3494"/>
    <lineage>
        <taxon>Eukaryota</taxon>
        <taxon>Viridiplantae</taxon>
        <taxon>Streptophyta</taxon>
        <taxon>Embryophyta</taxon>
        <taxon>Tracheophyta</taxon>
        <taxon>Spermatophyta</taxon>
        <taxon>Magnoliopsida</taxon>
        <taxon>eudicotyledons</taxon>
        <taxon>Gunneridae</taxon>
        <taxon>Pentapetalae</taxon>
        <taxon>rosids</taxon>
        <taxon>fabids</taxon>
        <taxon>Rosales</taxon>
        <taxon>Moraceae</taxon>
        <taxon>Ficeae</taxon>
        <taxon>Ficus</taxon>
    </lineage>
</organism>
<feature type="compositionally biased region" description="Basic and acidic residues" evidence="1">
    <location>
        <begin position="39"/>
        <end position="52"/>
    </location>
</feature>
<protein>
    <submittedName>
        <fullName evidence="2">Uncharacterized protein</fullName>
    </submittedName>
</protein>
<gene>
    <name evidence="2" type="ORF">TIFTF001_039119</name>
</gene>
<feature type="compositionally biased region" description="Basic residues" evidence="1">
    <location>
        <begin position="65"/>
        <end position="76"/>
    </location>
</feature>
<feature type="region of interest" description="Disordered" evidence="1">
    <location>
        <begin position="26"/>
        <end position="76"/>
    </location>
</feature>
<proteinExistence type="predicted"/>
<evidence type="ECO:0000313" key="3">
    <source>
        <dbReference type="Proteomes" id="UP001187192"/>
    </source>
</evidence>
<name>A0AA88EBS8_FICCA</name>